<keyword evidence="3" id="KW-1185">Reference proteome</keyword>
<feature type="transmembrane region" description="Helical" evidence="1">
    <location>
        <begin position="102"/>
        <end position="126"/>
    </location>
</feature>
<gene>
    <name evidence="2" type="ORF">IPOD504_LOCUS3328</name>
</gene>
<feature type="transmembrane region" description="Helical" evidence="1">
    <location>
        <begin position="138"/>
        <end position="159"/>
    </location>
</feature>
<feature type="transmembrane region" description="Helical" evidence="1">
    <location>
        <begin position="66"/>
        <end position="90"/>
    </location>
</feature>
<organism evidence="2 3">
    <name type="scientific">Iphiclides podalirius</name>
    <name type="common">scarce swallowtail</name>
    <dbReference type="NCBI Taxonomy" id="110791"/>
    <lineage>
        <taxon>Eukaryota</taxon>
        <taxon>Metazoa</taxon>
        <taxon>Ecdysozoa</taxon>
        <taxon>Arthropoda</taxon>
        <taxon>Hexapoda</taxon>
        <taxon>Insecta</taxon>
        <taxon>Pterygota</taxon>
        <taxon>Neoptera</taxon>
        <taxon>Endopterygota</taxon>
        <taxon>Lepidoptera</taxon>
        <taxon>Glossata</taxon>
        <taxon>Ditrysia</taxon>
        <taxon>Papilionoidea</taxon>
        <taxon>Papilionidae</taxon>
        <taxon>Papilioninae</taxon>
        <taxon>Iphiclides</taxon>
    </lineage>
</organism>
<feature type="transmembrane region" description="Helical" evidence="1">
    <location>
        <begin position="34"/>
        <end position="60"/>
    </location>
</feature>
<keyword evidence="1" id="KW-0812">Transmembrane</keyword>
<keyword evidence="1" id="KW-0472">Membrane</keyword>
<evidence type="ECO:0000313" key="2">
    <source>
        <dbReference type="EMBL" id="CAH2041665.1"/>
    </source>
</evidence>
<accession>A0ABN8HZL0</accession>
<reference evidence="2" key="1">
    <citation type="submission" date="2022-03" db="EMBL/GenBank/DDBJ databases">
        <authorList>
            <person name="Martin H S."/>
        </authorList>
    </citation>
    <scope>NUCLEOTIDE SEQUENCE</scope>
</reference>
<dbReference type="Proteomes" id="UP000837857">
    <property type="component" value="Chromosome 13"/>
</dbReference>
<feature type="non-terminal residue" evidence="2">
    <location>
        <position position="1"/>
    </location>
</feature>
<proteinExistence type="predicted"/>
<protein>
    <submittedName>
        <fullName evidence="2">Uncharacterized protein</fullName>
    </submittedName>
</protein>
<evidence type="ECO:0000256" key="1">
    <source>
        <dbReference type="SAM" id="Phobius"/>
    </source>
</evidence>
<keyword evidence="1" id="KW-1133">Transmembrane helix</keyword>
<evidence type="ECO:0000313" key="3">
    <source>
        <dbReference type="Proteomes" id="UP000837857"/>
    </source>
</evidence>
<sequence length="194" mass="21679">MRVSTLELTPVMYTDIPTVTRCCFCVPLRFGLMLLAYLSLLANVSLLVLALGLLFVILVLNESSVYTAVTIFTITLLVADVAFTIILIVGAQQRKISLLRLYNRYGIACVALIMVLGLICIVYEVSFTTRSLMNKWEILITGSSFAAAILILHIYLLLLTHSIIVKMKSSCQFRFVNHTSDPECFLQPSYEEGK</sequence>
<name>A0ABN8HZL0_9NEOP</name>
<dbReference type="EMBL" id="OW152825">
    <property type="protein sequence ID" value="CAH2041665.1"/>
    <property type="molecule type" value="Genomic_DNA"/>
</dbReference>